<proteinExistence type="evidence at transcript level"/>
<reference evidence="2" key="1">
    <citation type="submission" date="2002-06" db="EMBL/GenBank/DDBJ databases">
        <authorList>
            <person name="Stapleton M."/>
            <person name="Brokstein P."/>
            <person name="Hong L."/>
            <person name="Agbayani A."/>
            <person name="Carlson J."/>
            <person name="Champe M."/>
            <person name="Chavez C."/>
            <person name="Dorsett V."/>
            <person name="Dresnek D."/>
            <person name="Farfan D."/>
            <person name="Frise E."/>
            <person name="George R."/>
            <person name="Gonzalez M."/>
            <person name="Guarin H."/>
            <person name="Kronmiller B."/>
            <person name="Li P."/>
            <person name="Liao G."/>
            <person name="Miranda A."/>
            <person name="Mungall C.J."/>
            <person name="Nunoo J."/>
            <person name="Pacleb J."/>
            <person name="Paragas V."/>
            <person name="Park S."/>
            <person name="Patel S."/>
            <person name="Phouanenavong S."/>
            <person name="Wan K."/>
            <person name="Yu C."/>
            <person name="Lewis S.E."/>
            <person name="Rubin G.M."/>
            <person name="Celniker S."/>
        </authorList>
    </citation>
    <scope>NUCLEOTIDE SEQUENCE</scope>
    <source>
        <strain evidence="2">Berkeley</strain>
    </source>
</reference>
<gene>
    <name evidence="3" type="primary">whe</name>
    <name evidence="3" type="ORF">CG1678</name>
</gene>
<dbReference type="AlphaFoldDB" id="Q8MSK3"/>
<protein>
    <submittedName>
        <fullName evidence="2">GH04760p</fullName>
    </submittedName>
</protein>
<feature type="region of interest" description="Disordered" evidence="1">
    <location>
        <begin position="1"/>
        <end position="66"/>
    </location>
</feature>
<evidence type="ECO:0000313" key="2">
    <source>
        <dbReference type="EMBL" id="AAM50598.1"/>
    </source>
</evidence>
<evidence type="ECO:0000313" key="3">
    <source>
        <dbReference type="FlyBase" id="FBgn0031176"/>
    </source>
</evidence>
<evidence type="ECO:0000256" key="1">
    <source>
        <dbReference type="SAM" id="MobiDB-lite"/>
    </source>
</evidence>
<feature type="compositionally biased region" description="Low complexity" evidence="1">
    <location>
        <begin position="53"/>
        <end position="66"/>
    </location>
</feature>
<organism evidence="2">
    <name type="scientific">Drosophila melanogaster</name>
    <name type="common">Fruit fly</name>
    <dbReference type="NCBI Taxonomy" id="7227"/>
    <lineage>
        <taxon>Eukaryota</taxon>
        <taxon>Metazoa</taxon>
        <taxon>Ecdysozoa</taxon>
        <taxon>Arthropoda</taxon>
        <taxon>Hexapoda</taxon>
        <taxon>Insecta</taxon>
        <taxon>Pterygota</taxon>
        <taxon>Neoptera</taxon>
        <taxon>Endopterygota</taxon>
        <taxon>Diptera</taxon>
        <taxon>Brachycera</taxon>
        <taxon>Muscomorpha</taxon>
        <taxon>Ephydroidea</taxon>
        <taxon>Drosophilidae</taxon>
        <taxon>Drosophila</taxon>
        <taxon>Sophophora</taxon>
    </lineage>
</organism>
<accession>Q8MSK3</accession>
<dbReference type="FlyBase" id="FBgn0031176">
    <property type="gene designation" value="whe"/>
</dbReference>
<name>Q8MSK3_DROME</name>
<dbReference type="EMBL" id="AY118738">
    <property type="protein sequence ID" value="AAM50598.1"/>
    <property type="molecule type" value="mRNA"/>
</dbReference>
<feature type="compositionally biased region" description="Low complexity" evidence="1">
    <location>
        <begin position="26"/>
        <end position="42"/>
    </location>
</feature>
<dbReference type="AGR" id="FB:FBgn0031176"/>
<feature type="non-terminal residue" evidence="2">
    <location>
        <position position="1"/>
    </location>
</feature>
<sequence>NHLQNQNACNLPHRCARHGGSGCCPRTSSSRTSAGRSGTTSGLWRTPAAAGNTSGTSPGTPTRTSPRWQLILLRRLFLPGELQRVLQ</sequence>